<keyword evidence="7 11" id="KW-0521">NADP</keyword>
<dbReference type="EMBL" id="QPMH01000013">
    <property type="protein sequence ID" value="RDD61273.1"/>
    <property type="molecule type" value="Genomic_DNA"/>
</dbReference>
<dbReference type="UniPathway" id="UPA00028">
    <property type="reaction ID" value="UER00004"/>
</dbReference>
<dbReference type="SUPFAM" id="SSF51735">
    <property type="entry name" value="NAD(P)-binding Rossmann-fold domains"/>
    <property type="match status" value="1"/>
</dbReference>
<dbReference type="Gene3D" id="1.10.1040.10">
    <property type="entry name" value="N-(1-d-carboxylethyl)-l-norvaline Dehydrogenase, domain 2"/>
    <property type="match status" value="1"/>
</dbReference>
<dbReference type="InterPro" id="IPR036291">
    <property type="entry name" value="NAD(P)-bd_dom_sf"/>
</dbReference>
<evidence type="ECO:0000256" key="3">
    <source>
        <dbReference type="ARBA" id="ARBA00007870"/>
    </source>
</evidence>
<evidence type="ECO:0000313" key="15">
    <source>
        <dbReference type="Proteomes" id="UP000253941"/>
    </source>
</evidence>
<name>A0A369T7H1_9PROT</name>
<evidence type="ECO:0000256" key="9">
    <source>
        <dbReference type="ARBA" id="ARBA00032024"/>
    </source>
</evidence>
<dbReference type="Proteomes" id="UP000253941">
    <property type="component" value="Unassembled WGS sequence"/>
</dbReference>
<sequence>MKLLIMGAGGVGGYFGARFAEAGHDVTFVARGRHKDAIETNGLRVTSQRGDALIRPASVTDDPATAGVCDFVFVCTKLGDLEAAVRAVRPAVGPDTGVVAFQNGVDKERILREILGDGPVLGGVAHIAATIGEPGVIEHTGVMASLTYGELGGRKSERLQILDAAAQAAPGFDAVCSDDIELAIWTKFVFLAPFAGITCYHRQPIGPIREDAAKRAQFQALIEEAVAVGRAEGVAFPADRAAETLSFSDGLPHEMKSSMLHDLERGNRLELDWLTGAVVRLGRQHGIATPESERVYAALAQHKDG</sequence>
<evidence type="ECO:0000259" key="12">
    <source>
        <dbReference type="Pfam" id="PF02558"/>
    </source>
</evidence>
<keyword evidence="15" id="KW-1185">Reference proteome</keyword>
<reference evidence="14 15" key="1">
    <citation type="submission" date="2018-07" db="EMBL/GenBank/DDBJ databases">
        <title>Venubactetium sediminum gen. nov., sp. nov., isolated from a marine solar saltern.</title>
        <authorList>
            <person name="Wang S."/>
        </authorList>
    </citation>
    <scope>NUCLEOTIDE SEQUENCE [LARGE SCALE GENOMIC DNA]</scope>
    <source>
        <strain evidence="14 15">WD2A32</strain>
    </source>
</reference>
<dbReference type="FunFam" id="3.40.50.720:FF:000307">
    <property type="entry name" value="2-dehydropantoate 2-reductase"/>
    <property type="match status" value="1"/>
</dbReference>
<dbReference type="EC" id="1.1.1.169" evidence="4 11"/>
<dbReference type="Pfam" id="PF08546">
    <property type="entry name" value="ApbA_C"/>
    <property type="match status" value="1"/>
</dbReference>
<dbReference type="PANTHER" id="PTHR21708">
    <property type="entry name" value="PROBABLE 2-DEHYDROPANTOATE 2-REDUCTASE"/>
    <property type="match status" value="1"/>
</dbReference>
<evidence type="ECO:0000313" key="14">
    <source>
        <dbReference type="EMBL" id="RDD61273.1"/>
    </source>
</evidence>
<comment type="caution">
    <text evidence="14">The sequence shown here is derived from an EMBL/GenBank/DDBJ whole genome shotgun (WGS) entry which is preliminary data.</text>
</comment>
<evidence type="ECO:0000256" key="7">
    <source>
        <dbReference type="ARBA" id="ARBA00022857"/>
    </source>
</evidence>
<comment type="pathway">
    <text evidence="2 11">Cofactor biosynthesis; (R)-pantothenate biosynthesis; (R)-pantoate from 3-methyl-2-oxobutanoate: step 2/2.</text>
</comment>
<evidence type="ECO:0000259" key="13">
    <source>
        <dbReference type="Pfam" id="PF08546"/>
    </source>
</evidence>
<evidence type="ECO:0000256" key="8">
    <source>
        <dbReference type="ARBA" id="ARBA00023002"/>
    </source>
</evidence>
<dbReference type="Pfam" id="PF02558">
    <property type="entry name" value="ApbA"/>
    <property type="match status" value="1"/>
</dbReference>
<proteinExistence type="inferred from homology"/>
<feature type="domain" description="Ketopantoate reductase C-terminal" evidence="13">
    <location>
        <begin position="179"/>
        <end position="301"/>
    </location>
</feature>
<feature type="domain" description="Ketopantoate reductase N-terminal" evidence="12">
    <location>
        <begin position="4"/>
        <end position="151"/>
    </location>
</feature>
<evidence type="ECO:0000256" key="1">
    <source>
        <dbReference type="ARBA" id="ARBA00002919"/>
    </source>
</evidence>
<dbReference type="GO" id="GO:0008677">
    <property type="term" value="F:2-dehydropantoate 2-reductase activity"/>
    <property type="evidence" value="ECO:0007669"/>
    <property type="project" value="UniProtKB-EC"/>
</dbReference>
<protein>
    <recommendedName>
        <fullName evidence="5 11">2-dehydropantoate 2-reductase</fullName>
        <ecNumber evidence="4 11">1.1.1.169</ecNumber>
    </recommendedName>
    <alternativeName>
        <fullName evidence="9 11">Ketopantoate reductase</fullName>
    </alternativeName>
</protein>
<evidence type="ECO:0000256" key="11">
    <source>
        <dbReference type="RuleBase" id="RU362068"/>
    </source>
</evidence>
<dbReference type="GO" id="GO:0015940">
    <property type="term" value="P:pantothenate biosynthetic process"/>
    <property type="evidence" value="ECO:0007669"/>
    <property type="project" value="UniProtKB-UniPathway"/>
</dbReference>
<evidence type="ECO:0000256" key="10">
    <source>
        <dbReference type="ARBA" id="ARBA00048793"/>
    </source>
</evidence>
<dbReference type="InterPro" id="IPR013328">
    <property type="entry name" value="6PGD_dom2"/>
</dbReference>
<dbReference type="AlphaFoldDB" id="A0A369T7H1"/>
<dbReference type="FunFam" id="1.10.1040.10:FF:000017">
    <property type="entry name" value="2-dehydropantoate 2-reductase"/>
    <property type="match status" value="1"/>
</dbReference>
<keyword evidence="6 11" id="KW-0566">Pantothenate biosynthesis</keyword>
<comment type="similarity">
    <text evidence="3 11">Belongs to the ketopantoate reductase family.</text>
</comment>
<dbReference type="GO" id="GO:0005737">
    <property type="term" value="C:cytoplasm"/>
    <property type="evidence" value="ECO:0007669"/>
    <property type="project" value="TreeGrafter"/>
</dbReference>
<dbReference type="InterPro" id="IPR013752">
    <property type="entry name" value="KPA_reductase"/>
</dbReference>
<dbReference type="InterPro" id="IPR003710">
    <property type="entry name" value="ApbA"/>
</dbReference>
<evidence type="ECO:0000256" key="5">
    <source>
        <dbReference type="ARBA" id="ARBA00019465"/>
    </source>
</evidence>
<dbReference type="PANTHER" id="PTHR21708:SF26">
    <property type="entry name" value="2-DEHYDROPANTOATE 2-REDUCTASE"/>
    <property type="match status" value="1"/>
</dbReference>
<evidence type="ECO:0000256" key="4">
    <source>
        <dbReference type="ARBA" id="ARBA00013014"/>
    </source>
</evidence>
<dbReference type="Gene3D" id="3.40.50.720">
    <property type="entry name" value="NAD(P)-binding Rossmann-like Domain"/>
    <property type="match status" value="1"/>
</dbReference>
<dbReference type="InterPro" id="IPR051402">
    <property type="entry name" value="KPR-Related"/>
</dbReference>
<accession>A0A369T7H1</accession>
<organism evidence="14 15">
    <name type="scientific">Ferruginivarius sediminum</name>
    <dbReference type="NCBI Taxonomy" id="2661937"/>
    <lineage>
        <taxon>Bacteria</taxon>
        <taxon>Pseudomonadati</taxon>
        <taxon>Pseudomonadota</taxon>
        <taxon>Alphaproteobacteria</taxon>
        <taxon>Rhodospirillales</taxon>
        <taxon>Rhodospirillaceae</taxon>
        <taxon>Ferruginivarius</taxon>
    </lineage>
</organism>
<dbReference type="SUPFAM" id="SSF48179">
    <property type="entry name" value="6-phosphogluconate dehydrogenase C-terminal domain-like"/>
    <property type="match status" value="1"/>
</dbReference>
<evidence type="ECO:0000256" key="6">
    <source>
        <dbReference type="ARBA" id="ARBA00022655"/>
    </source>
</evidence>
<dbReference type="InterPro" id="IPR008927">
    <property type="entry name" value="6-PGluconate_DH-like_C_sf"/>
</dbReference>
<dbReference type="RefSeq" id="WP_114582735.1">
    <property type="nucleotide sequence ID" value="NZ_QPMH01000013.1"/>
</dbReference>
<keyword evidence="8 11" id="KW-0560">Oxidoreductase</keyword>
<comment type="function">
    <text evidence="1 11">Catalyzes the NADPH-dependent reduction of ketopantoate into pantoic acid.</text>
</comment>
<gene>
    <name evidence="14" type="ORF">DRB17_13450</name>
</gene>
<comment type="catalytic activity">
    <reaction evidence="10 11">
        <text>(R)-pantoate + NADP(+) = 2-dehydropantoate + NADPH + H(+)</text>
        <dbReference type="Rhea" id="RHEA:16233"/>
        <dbReference type="ChEBI" id="CHEBI:11561"/>
        <dbReference type="ChEBI" id="CHEBI:15378"/>
        <dbReference type="ChEBI" id="CHEBI:15980"/>
        <dbReference type="ChEBI" id="CHEBI:57783"/>
        <dbReference type="ChEBI" id="CHEBI:58349"/>
        <dbReference type="EC" id="1.1.1.169"/>
    </reaction>
</comment>
<dbReference type="NCBIfam" id="TIGR00745">
    <property type="entry name" value="apbA_panE"/>
    <property type="match status" value="1"/>
</dbReference>
<evidence type="ECO:0000256" key="2">
    <source>
        <dbReference type="ARBA" id="ARBA00004994"/>
    </source>
</evidence>
<dbReference type="InterPro" id="IPR013332">
    <property type="entry name" value="KPR_N"/>
</dbReference>